<dbReference type="SUPFAM" id="SSF51126">
    <property type="entry name" value="Pectin lyase-like"/>
    <property type="match status" value="1"/>
</dbReference>
<dbReference type="InterPro" id="IPR012334">
    <property type="entry name" value="Pectin_lyas_fold"/>
</dbReference>
<proteinExistence type="predicted"/>
<keyword evidence="6" id="KW-0472">Membrane</keyword>
<keyword evidence="12" id="KW-1185">Reference proteome</keyword>
<dbReference type="InterPro" id="IPR019316">
    <property type="entry name" value="G8_domain"/>
</dbReference>
<dbReference type="AlphaFoldDB" id="A0A8W8MA09"/>
<dbReference type="Proteomes" id="UP000005408">
    <property type="component" value="Unassembled WGS sequence"/>
</dbReference>
<evidence type="ECO:0000313" key="12">
    <source>
        <dbReference type="Proteomes" id="UP000005408"/>
    </source>
</evidence>
<dbReference type="EnsemblMetazoa" id="G31799.7">
    <property type="protein sequence ID" value="G31799.7:cds"/>
    <property type="gene ID" value="G31799"/>
</dbReference>
<name>A0A8W8MA09_MAGGI</name>
<keyword evidence="5" id="KW-1133">Transmembrane helix</keyword>
<dbReference type="InterPro" id="IPR055401">
    <property type="entry name" value="CEMIP_beta-hel_dom"/>
</dbReference>
<dbReference type="Pfam" id="PF10162">
    <property type="entry name" value="G8"/>
    <property type="match status" value="1"/>
</dbReference>
<dbReference type="OMA" id="YGRADED"/>
<protein>
    <recommendedName>
        <fullName evidence="10">G8 domain-containing protein</fullName>
    </recommendedName>
</protein>
<dbReference type="Pfam" id="PF24606">
    <property type="entry name" value="CEMIP_beta-hel"/>
    <property type="match status" value="1"/>
</dbReference>
<dbReference type="GO" id="GO:0005886">
    <property type="term" value="C:plasma membrane"/>
    <property type="evidence" value="ECO:0007669"/>
    <property type="project" value="UniProtKB-SubCell"/>
</dbReference>
<evidence type="ECO:0000256" key="3">
    <source>
        <dbReference type="ARBA" id="ARBA00022475"/>
    </source>
</evidence>
<dbReference type="OrthoDB" id="120976at2759"/>
<evidence type="ECO:0000256" key="4">
    <source>
        <dbReference type="ARBA" id="ARBA00022692"/>
    </source>
</evidence>
<dbReference type="EnsemblMetazoa" id="G31799.3">
    <property type="protein sequence ID" value="G31799.3:cds"/>
    <property type="gene ID" value="G31799"/>
</dbReference>
<evidence type="ECO:0000256" key="7">
    <source>
        <dbReference type="ARBA" id="ARBA00023180"/>
    </source>
</evidence>
<keyword evidence="4" id="KW-0812">Transmembrane</keyword>
<dbReference type="PANTHER" id="PTHR15535:SF17">
    <property type="entry name" value="TRANSMEMBRANE PROTEIN"/>
    <property type="match status" value="1"/>
</dbReference>
<dbReference type="SMART" id="SM00710">
    <property type="entry name" value="PbH1"/>
    <property type="match status" value="4"/>
</dbReference>
<evidence type="ECO:0000313" key="11">
    <source>
        <dbReference type="EnsemblMetazoa" id="G31799.3:cds"/>
    </source>
</evidence>
<dbReference type="InterPro" id="IPR011050">
    <property type="entry name" value="Pectin_lyase_fold/virulence"/>
</dbReference>
<evidence type="ECO:0000256" key="9">
    <source>
        <dbReference type="SAM" id="SignalP"/>
    </source>
</evidence>
<feature type="chain" id="PRO_5042431811" description="G8 domain-containing protein" evidence="9">
    <location>
        <begin position="20"/>
        <end position="1098"/>
    </location>
</feature>
<keyword evidence="9" id="KW-0732">Signal</keyword>
<dbReference type="PROSITE" id="PS51484">
    <property type="entry name" value="G8"/>
    <property type="match status" value="1"/>
</dbReference>
<sequence length="1098" mass="120684">MARSGKLLLFLGLWGLAAAQIDPSVCPHKQQGATYKAWSATTTWPNGAPDSTVDVTLNDGIYLVDTDVDVKSITVNTNAILVFNDADLSVRTRYILVRGELYLGSENCKLTSNIDITLYGDKGDVAISGFGEKFIGVEGGVLHIHGNPQVSWSKLTKTVHRLKDGQIADVYNDGEKKTSYQGIVMYVWDATSGQLERSEGVYSAGRSIITKSGVQCEADEEAKMFEETLNNVPDGKIIGLALRKQLFRRGNVNYAMFYEIFENFAFGKVTGNSGVRDVRLHDAWSFIMRKGDTSTSQELLLKDDKKILARTAELYHYDNGIKFTARSWVHTIRRGACYSRAKSAKAEIADPKLALTDDVSSWKVDDEVVLLSTDYDPKQAEVTTVKQCDDCSANEVRINLEPLFTHFGEIVNGVDMRGEVALLSRNIKIRGAPATNSKTLGGHIKVMRGFKEAQVENAELVNLGQLDTLGNYPFHWHMCGDVTNSYIRGSSIRDSNARCVTVHATNGAVVENNVCFRAVGHGFFLEEGGEVDTTFAGNLGAGNIRTNKLTKTDGMPSTFWITNPKTIMRNNVAAGSDYAGIWYVFPDEPIGASYGIVKTMQKDEAKRTPITEFTNNVVHSNRVGGIFFDRRLRNDTGFAFGTKYTPLSDPQDETSAPQTAVFNRLTAYKNEQFNGWFDASNIQITQSSFSDSLVSLAVRRSSDGLECTVTNSVFMGESSNIGEPSVIRGNGVVKTYPRAVPLKMANQPRQGFVFYDREVSLSDSWFGDYASTDDYSAGALGFQRNNQHLATHGAFTKNLLFGFGDASQGNRVFDGNATDVGFTSLDGDDIVLFEDLDGSVTGSAGNFVVKPLPIHMTEQCEEIDNWKMAVCPHPFGQVRSNFAGKNSDQIIVTRDDDSDDPIMADRRSFAPFLTILGGTHSYLVRSNAATAPGWFRFEFLGLTLSKYASLAVCIPRQSTLKMAMKDLVTDKWERGVAANSYDEFTSSLSRTSYFVDQEVGVVFFNAMHIRERVESDRGNCLDGKCPFVGFSNSGGDRADTDCSERFYAKYSKSPVLPSRKKRAVGVTSADKFPASRATPPQAWGAGDTKSTVSIQLGV</sequence>
<dbReference type="EnsemblMetazoa" id="G31799.2">
    <property type="protein sequence ID" value="G31799.2:cds"/>
    <property type="gene ID" value="G31799"/>
</dbReference>
<comment type="subcellular location">
    <subcellularLocation>
        <location evidence="2">Cell membrane</location>
    </subcellularLocation>
    <subcellularLocation>
        <location evidence="1">Membrane</location>
        <topology evidence="1">Single-pass membrane protein</topology>
    </subcellularLocation>
</comment>
<evidence type="ECO:0000256" key="6">
    <source>
        <dbReference type="ARBA" id="ARBA00023136"/>
    </source>
</evidence>
<feature type="signal peptide" evidence="9">
    <location>
        <begin position="1"/>
        <end position="19"/>
    </location>
</feature>
<reference evidence="11" key="1">
    <citation type="submission" date="2022-08" db="UniProtKB">
        <authorList>
            <consortium name="EnsemblMetazoa"/>
        </authorList>
    </citation>
    <scope>IDENTIFICATION</scope>
    <source>
        <strain evidence="11">05x7-T-G4-1.051#20</strain>
    </source>
</reference>
<dbReference type="PANTHER" id="PTHR15535">
    <property type="entry name" value="TRANSMEMBRANE PROTEIN 2-RELATED"/>
    <property type="match status" value="1"/>
</dbReference>
<evidence type="ECO:0000256" key="8">
    <source>
        <dbReference type="SAM" id="MobiDB-lite"/>
    </source>
</evidence>
<dbReference type="InterPro" id="IPR006626">
    <property type="entry name" value="PbH1"/>
</dbReference>
<dbReference type="SMART" id="SM01225">
    <property type="entry name" value="G8"/>
    <property type="match status" value="1"/>
</dbReference>
<accession>A0A8W8MA09</accession>
<evidence type="ECO:0000256" key="5">
    <source>
        <dbReference type="ARBA" id="ARBA00022989"/>
    </source>
</evidence>
<keyword evidence="7" id="KW-0325">Glycoprotein</keyword>
<feature type="domain" description="G8" evidence="10">
    <location>
        <begin position="42"/>
        <end position="157"/>
    </location>
</feature>
<dbReference type="InterPro" id="IPR052252">
    <property type="entry name" value="CEMIP/CEMIP2"/>
</dbReference>
<organism evidence="11 12">
    <name type="scientific">Magallana gigas</name>
    <name type="common">Pacific oyster</name>
    <name type="synonym">Crassostrea gigas</name>
    <dbReference type="NCBI Taxonomy" id="29159"/>
    <lineage>
        <taxon>Eukaryota</taxon>
        <taxon>Metazoa</taxon>
        <taxon>Spiralia</taxon>
        <taxon>Lophotrochozoa</taxon>
        <taxon>Mollusca</taxon>
        <taxon>Bivalvia</taxon>
        <taxon>Autobranchia</taxon>
        <taxon>Pteriomorphia</taxon>
        <taxon>Ostreida</taxon>
        <taxon>Ostreoidea</taxon>
        <taxon>Ostreidae</taxon>
        <taxon>Magallana</taxon>
    </lineage>
</organism>
<dbReference type="Gene3D" id="2.160.20.10">
    <property type="entry name" value="Single-stranded right-handed beta-helix, Pectin lyase-like"/>
    <property type="match status" value="1"/>
</dbReference>
<keyword evidence="3" id="KW-1003">Cell membrane</keyword>
<evidence type="ECO:0000256" key="2">
    <source>
        <dbReference type="ARBA" id="ARBA00004236"/>
    </source>
</evidence>
<evidence type="ECO:0000259" key="10">
    <source>
        <dbReference type="PROSITE" id="PS51484"/>
    </source>
</evidence>
<evidence type="ECO:0000256" key="1">
    <source>
        <dbReference type="ARBA" id="ARBA00004167"/>
    </source>
</evidence>
<feature type="region of interest" description="Disordered" evidence="8">
    <location>
        <begin position="1067"/>
        <end position="1089"/>
    </location>
</feature>